<keyword evidence="10" id="KW-0326">Glycosidase</keyword>
<evidence type="ECO:0000256" key="9">
    <source>
        <dbReference type="ARBA" id="ARBA00023180"/>
    </source>
</evidence>
<sequence>MFQQYNRLPVATSRSPEDEPFSPPARDYALPEAEPFQSHDDLSAGASRPRFMGAALGNDPSRHSFTSHTSEPATMVEDYDHVPNKETSFYALNNYQDDPQDSDYNASQRTFGTKASPTVRGTPYLEGKRSTYASPRSRSKRKAIIIGGLAALVAVIVAVIIAVYFAVVKPHSSNDSDSASGATKGGSNSSGSASSPSPTGGAAQNLAVTGGDGSTVTMEDGTTFIYRNPFGGTWYYDPKDPFNNAAQAQSWTPALNQTFNYGVDQIRGVNLGGWLVTEPFIVPALYEKYVNTSTPAVDEWTLSQAMANDTASGGLQQLEDHYKTFVTEQDFAEIAGAGLNWVRIPLPYWAIEVREGEPFLPQVSWQYFLKAIQWARKYGIRINLDFHALPGSQNGWNHSGRLGSVNVLNGPMGIANAQRSLDYIRIIAEFISQPEYKDVVAMFGVTNEPQGNMVGQEALASYYLQAYNNVRGASGTGIGNGPFISFHDGFIGLAGWAGFFPGSDRTSLDIHPYICFDGQSSAPYSSLLTVPCSTWASNQNNSMSAFGLSTAGEFSNAINDCGLWVNGVNLGARYDGTYSGGGTWPFVGECAPWTDWPSWNQSMKADIQQFSLASMDALQNWFFWTWKIGNSSVTGKVESPAWSYQLGLQQGWMPTDPRQAAGICDPTAVFTPPLQSWQTGGAGAGQIPASFSSSFSWPPATISNAGAATLLPTYTQTGTVPTLAAPTLSASVSVNVGDGWNNASDTASMFVPVATCSYLNPWCGEVPPPSPLCSAPAKRADQLAAPTITATP</sequence>
<dbReference type="SUPFAM" id="SSF51445">
    <property type="entry name" value="(Trans)glycosidases"/>
    <property type="match status" value="1"/>
</dbReference>
<evidence type="ECO:0000256" key="2">
    <source>
        <dbReference type="ARBA" id="ARBA00005641"/>
    </source>
</evidence>
<organism evidence="19 20">
    <name type="scientific">Obba rivulosa</name>
    <dbReference type="NCBI Taxonomy" id="1052685"/>
    <lineage>
        <taxon>Eukaryota</taxon>
        <taxon>Fungi</taxon>
        <taxon>Dikarya</taxon>
        <taxon>Basidiomycota</taxon>
        <taxon>Agaricomycotina</taxon>
        <taxon>Agaricomycetes</taxon>
        <taxon>Polyporales</taxon>
        <taxon>Gelatoporiaceae</taxon>
        <taxon>Obba</taxon>
    </lineage>
</organism>
<evidence type="ECO:0000256" key="3">
    <source>
        <dbReference type="ARBA" id="ARBA00022475"/>
    </source>
</evidence>
<proteinExistence type="inferred from homology"/>
<keyword evidence="4 17" id="KW-0812">Transmembrane</keyword>
<evidence type="ECO:0000256" key="15">
    <source>
        <dbReference type="ARBA" id="ARBA00041260"/>
    </source>
</evidence>
<dbReference type="InterPro" id="IPR001547">
    <property type="entry name" value="Glyco_hydro_5"/>
</dbReference>
<accession>A0A8E2AL21</accession>
<evidence type="ECO:0000256" key="13">
    <source>
        <dbReference type="ARBA" id="ARBA00037126"/>
    </source>
</evidence>
<dbReference type="OrthoDB" id="62120at2759"/>
<dbReference type="EC" id="3.2.1.58" evidence="14"/>
<feature type="compositionally biased region" description="Polar residues" evidence="16">
    <location>
        <begin position="98"/>
        <end position="116"/>
    </location>
</feature>
<dbReference type="FunFam" id="3.20.20.80:FF:000033">
    <property type="entry name" value="Glucan 1,3-beta-glucosidase A"/>
    <property type="match status" value="1"/>
</dbReference>
<evidence type="ECO:0000256" key="7">
    <source>
        <dbReference type="ARBA" id="ARBA00022989"/>
    </source>
</evidence>
<evidence type="ECO:0000256" key="5">
    <source>
        <dbReference type="ARBA" id="ARBA00022801"/>
    </source>
</evidence>
<feature type="compositionally biased region" description="Low complexity" evidence="16">
    <location>
        <begin position="178"/>
        <end position="203"/>
    </location>
</feature>
<name>A0A8E2AL21_9APHY</name>
<dbReference type="Proteomes" id="UP000250043">
    <property type="component" value="Unassembled WGS sequence"/>
</dbReference>
<evidence type="ECO:0000256" key="12">
    <source>
        <dbReference type="ARBA" id="ARBA00036824"/>
    </source>
</evidence>
<keyword evidence="20" id="KW-1185">Reference proteome</keyword>
<feature type="compositionally biased region" description="Polar residues" evidence="16">
    <location>
        <begin position="63"/>
        <end position="72"/>
    </location>
</feature>
<comment type="subcellular location">
    <subcellularLocation>
        <location evidence="1">Cell membrane</location>
        <topology evidence="1">Single-pass type II membrane protein</topology>
    </subcellularLocation>
</comment>
<evidence type="ECO:0000259" key="18">
    <source>
        <dbReference type="Pfam" id="PF00150"/>
    </source>
</evidence>
<dbReference type="GO" id="GO:0009986">
    <property type="term" value="C:cell surface"/>
    <property type="evidence" value="ECO:0007669"/>
    <property type="project" value="TreeGrafter"/>
</dbReference>
<evidence type="ECO:0000256" key="14">
    <source>
        <dbReference type="ARBA" id="ARBA00038929"/>
    </source>
</evidence>
<evidence type="ECO:0000313" key="19">
    <source>
        <dbReference type="EMBL" id="OCH86566.1"/>
    </source>
</evidence>
<dbReference type="GO" id="GO:0071555">
    <property type="term" value="P:cell wall organization"/>
    <property type="evidence" value="ECO:0007669"/>
    <property type="project" value="UniProtKB-KW"/>
</dbReference>
<feature type="domain" description="Glycoside hydrolase family 5" evidence="18">
    <location>
        <begin position="314"/>
        <end position="476"/>
    </location>
</feature>
<dbReference type="InterPro" id="IPR017853">
    <property type="entry name" value="GH"/>
</dbReference>
<gene>
    <name evidence="19" type="ORF">OBBRIDRAFT_797080</name>
</gene>
<dbReference type="Pfam" id="PF00150">
    <property type="entry name" value="Cellulase"/>
    <property type="match status" value="1"/>
</dbReference>
<dbReference type="PANTHER" id="PTHR31297:SF34">
    <property type="entry name" value="GLUCAN 1,3-BETA-GLUCOSIDASE 2"/>
    <property type="match status" value="1"/>
</dbReference>
<dbReference type="GO" id="GO:0005576">
    <property type="term" value="C:extracellular region"/>
    <property type="evidence" value="ECO:0007669"/>
    <property type="project" value="TreeGrafter"/>
</dbReference>
<comment type="similarity">
    <text evidence="2">Belongs to the glycosyl hydrolase 5 (cellulase A) family.</text>
</comment>
<evidence type="ECO:0000256" key="10">
    <source>
        <dbReference type="ARBA" id="ARBA00023295"/>
    </source>
</evidence>
<feature type="region of interest" description="Disordered" evidence="16">
    <location>
        <begin position="98"/>
        <end position="137"/>
    </location>
</feature>
<keyword evidence="7 17" id="KW-1133">Transmembrane helix</keyword>
<dbReference type="GO" id="GO:0005886">
    <property type="term" value="C:plasma membrane"/>
    <property type="evidence" value="ECO:0007669"/>
    <property type="project" value="UniProtKB-SubCell"/>
</dbReference>
<comment type="catalytic activity">
    <reaction evidence="12">
        <text>Successive hydrolysis of beta-D-glucose units from the non-reducing ends of (1-&gt;3)-beta-D-glucans, releasing alpha-glucose.</text>
        <dbReference type="EC" id="3.2.1.58"/>
    </reaction>
</comment>
<keyword evidence="9" id="KW-0325">Glycoprotein</keyword>
<evidence type="ECO:0000313" key="20">
    <source>
        <dbReference type="Proteomes" id="UP000250043"/>
    </source>
</evidence>
<evidence type="ECO:0000256" key="8">
    <source>
        <dbReference type="ARBA" id="ARBA00023136"/>
    </source>
</evidence>
<comment type="function">
    <text evidence="13">Glucosidase involved in the degradation of cellulosic biomass. Active on lichenan.</text>
</comment>
<feature type="region of interest" description="Disordered" evidence="16">
    <location>
        <begin position="171"/>
        <end position="212"/>
    </location>
</feature>
<evidence type="ECO:0000256" key="6">
    <source>
        <dbReference type="ARBA" id="ARBA00022968"/>
    </source>
</evidence>
<keyword evidence="8 17" id="KW-0472">Membrane</keyword>
<evidence type="ECO:0000256" key="17">
    <source>
        <dbReference type="SAM" id="Phobius"/>
    </source>
</evidence>
<feature type="transmembrane region" description="Helical" evidence="17">
    <location>
        <begin position="143"/>
        <end position="167"/>
    </location>
</feature>
<dbReference type="GO" id="GO:0009251">
    <property type="term" value="P:glucan catabolic process"/>
    <property type="evidence" value="ECO:0007669"/>
    <property type="project" value="TreeGrafter"/>
</dbReference>
<keyword evidence="11" id="KW-0961">Cell wall biogenesis/degradation</keyword>
<reference evidence="19 20" key="1">
    <citation type="submission" date="2016-07" db="EMBL/GenBank/DDBJ databases">
        <title>Draft genome of the white-rot fungus Obba rivulosa 3A-2.</title>
        <authorList>
            <consortium name="DOE Joint Genome Institute"/>
            <person name="Miettinen O."/>
            <person name="Riley R."/>
            <person name="Acob R."/>
            <person name="Barry K."/>
            <person name="Cullen D."/>
            <person name="De Vries R."/>
            <person name="Hainaut M."/>
            <person name="Hatakka A."/>
            <person name="Henrissat B."/>
            <person name="Hilden K."/>
            <person name="Kuo R."/>
            <person name="Labutti K."/>
            <person name="Lipzen A."/>
            <person name="Makela M.R."/>
            <person name="Sandor L."/>
            <person name="Spatafora J.W."/>
            <person name="Grigoriev I.V."/>
            <person name="Hibbett D.S."/>
        </authorList>
    </citation>
    <scope>NUCLEOTIDE SEQUENCE [LARGE SCALE GENOMIC DNA]</scope>
    <source>
        <strain evidence="19 20">3A-2</strain>
    </source>
</reference>
<protein>
    <recommendedName>
        <fullName evidence="14">glucan 1,3-beta-glucosidase</fullName>
        <ecNumber evidence="14">3.2.1.58</ecNumber>
    </recommendedName>
    <alternativeName>
        <fullName evidence="15">Exo-1,3-beta-glucanase D</fullName>
    </alternativeName>
</protein>
<dbReference type="Gene3D" id="3.20.20.80">
    <property type="entry name" value="Glycosidases"/>
    <property type="match status" value="1"/>
</dbReference>
<dbReference type="AlphaFoldDB" id="A0A8E2AL21"/>
<keyword evidence="6" id="KW-0735">Signal-anchor</keyword>
<keyword evidence="3" id="KW-1003">Cell membrane</keyword>
<dbReference type="InterPro" id="IPR050386">
    <property type="entry name" value="Glycosyl_hydrolase_5"/>
</dbReference>
<dbReference type="GO" id="GO:0004338">
    <property type="term" value="F:glucan exo-1,3-beta-glucosidase activity"/>
    <property type="evidence" value="ECO:0007669"/>
    <property type="project" value="UniProtKB-EC"/>
</dbReference>
<dbReference type="EMBL" id="KV722522">
    <property type="protein sequence ID" value="OCH86566.1"/>
    <property type="molecule type" value="Genomic_DNA"/>
</dbReference>
<evidence type="ECO:0000256" key="16">
    <source>
        <dbReference type="SAM" id="MobiDB-lite"/>
    </source>
</evidence>
<keyword evidence="5 19" id="KW-0378">Hydrolase</keyword>
<evidence type="ECO:0000256" key="1">
    <source>
        <dbReference type="ARBA" id="ARBA00004401"/>
    </source>
</evidence>
<feature type="region of interest" description="Disordered" evidence="16">
    <location>
        <begin position="1"/>
        <end position="72"/>
    </location>
</feature>
<dbReference type="PANTHER" id="PTHR31297">
    <property type="entry name" value="GLUCAN ENDO-1,6-BETA-GLUCOSIDASE B"/>
    <property type="match status" value="1"/>
</dbReference>
<evidence type="ECO:0000256" key="11">
    <source>
        <dbReference type="ARBA" id="ARBA00023316"/>
    </source>
</evidence>
<evidence type="ECO:0000256" key="4">
    <source>
        <dbReference type="ARBA" id="ARBA00022692"/>
    </source>
</evidence>